<feature type="transmembrane region" description="Helical" evidence="1">
    <location>
        <begin position="411"/>
        <end position="429"/>
    </location>
</feature>
<feature type="transmembrane region" description="Helical" evidence="1">
    <location>
        <begin position="151"/>
        <end position="168"/>
    </location>
</feature>
<feature type="transmembrane region" description="Helical" evidence="1">
    <location>
        <begin position="25"/>
        <end position="45"/>
    </location>
</feature>
<name>A0A3S3RI78_9HYPH</name>
<dbReference type="RefSeq" id="WP_128443630.1">
    <property type="nucleotide sequence ID" value="NZ_SBIP01000003.1"/>
</dbReference>
<feature type="transmembrane region" description="Helical" evidence="1">
    <location>
        <begin position="122"/>
        <end position="139"/>
    </location>
</feature>
<accession>A0A3S3RI78</accession>
<feature type="transmembrane region" description="Helical" evidence="1">
    <location>
        <begin position="304"/>
        <end position="322"/>
    </location>
</feature>
<feature type="transmembrane region" description="Helical" evidence="1">
    <location>
        <begin position="237"/>
        <end position="260"/>
    </location>
</feature>
<evidence type="ECO:0000256" key="1">
    <source>
        <dbReference type="SAM" id="Phobius"/>
    </source>
</evidence>
<reference evidence="2 3" key="1">
    <citation type="submission" date="2019-01" db="EMBL/GenBank/DDBJ databases">
        <title>The draft genome of Rhizobium sp. 24NR.</title>
        <authorList>
            <person name="Liu L."/>
            <person name="Liang L."/>
            <person name="Shi S."/>
            <person name="Xu L."/>
            <person name="Wang X."/>
            <person name="Li L."/>
            <person name="Zhang X."/>
        </authorList>
    </citation>
    <scope>NUCLEOTIDE SEQUENCE [LARGE SCALE GENOMIC DNA]</scope>
    <source>
        <strain evidence="2 3">24NR</strain>
    </source>
</reference>
<organism evidence="2 3">
    <name type="scientific">Neorhizobium lilium</name>
    <dbReference type="NCBI Taxonomy" id="2503024"/>
    <lineage>
        <taxon>Bacteria</taxon>
        <taxon>Pseudomonadati</taxon>
        <taxon>Pseudomonadota</taxon>
        <taxon>Alphaproteobacteria</taxon>
        <taxon>Hyphomicrobiales</taxon>
        <taxon>Rhizobiaceae</taxon>
        <taxon>Rhizobium/Agrobacterium group</taxon>
        <taxon>Neorhizobium</taxon>
    </lineage>
</organism>
<dbReference type="Proteomes" id="UP000287687">
    <property type="component" value="Unassembled WGS sequence"/>
</dbReference>
<feature type="transmembrane region" description="Helical" evidence="1">
    <location>
        <begin position="197"/>
        <end position="230"/>
    </location>
</feature>
<dbReference type="EMBL" id="SBIP01000003">
    <property type="protein sequence ID" value="RWX76713.1"/>
    <property type="molecule type" value="Genomic_DNA"/>
</dbReference>
<feature type="transmembrane region" description="Helical" evidence="1">
    <location>
        <begin position="361"/>
        <end position="381"/>
    </location>
</feature>
<feature type="transmembrane region" description="Helical" evidence="1">
    <location>
        <begin position="388"/>
        <end position="405"/>
    </location>
</feature>
<feature type="transmembrane region" description="Helical" evidence="1">
    <location>
        <begin position="272"/>
        <end position="292"/>
    </location>
</feature>
<dbReference type="AlphaFoldDB" id="A0A3S3RI78"/>
<protein>
    <submittedName>
        <fullName evidence="2">Uncharacterized protein</fullName>
    </submittedName>
</protein>
<evidence type="ECO:0000313" key="2">
    <source>
        <dbReference type="EMBL" id="RWX76713.1"/>
    </source>
</evidence>
<feature type="transmembrane region" description="Helical" evidence="1">
    <location>
        <begin position="441"/>
        <end position="464"/>
    </location>
</feature>
<dbReference type="OrthoDB" id="1082056at2"/>
<sequence>MTESTADGSFEAAIGRERAPLLSRLLPAVCLYWLVTSLLYVILAVPGARDLIGPDNDDSMRLVEVRDLLAGQGWFDLAQYRLGLEGGTLMHWSRFIDLPIAALIKFFSLFLSTGAAEGAAATVWPLLLIGPLLWALGLAGRRIGGVETMHIALGLGAIFVFTCSKFRPGSIDHHNVQLALTMWVTAMLVDRDAKPRSYALAGFAAAMAVAIGAETMPFVAVACACVAVQWAWHGRSFIAAAQAFGLSLTLTVTAAFLATVPPHAYAVVTCDNLSLGFYSLTALGGAGLSLAASLSRHAGRPVRFGLLVLMGGVLLLAAKVIAPQCLGDPLGNLDPLLVKLWLNGVSEARSLVAEIQFEPSIAGVFYAVGLFAQAVCIFRIVQGHDRELHLLLLVLIAAVWAVSLLQVRGAFFANLLSILPLSLLISDLRRAAHRAPRNVEIGFAYAATVLLSVPAVWGVAGILISQGFGALALNAISAPAAAEEGECGGADALARLNSLPKGVVAAPSNSGAEILRFTPHRALSGPYHRNQGGMLTELHIGLATPADAKAFLRGAGVTILAYCKSDPQTQTMMSMKKDGLYASLGRGKVPDYLTPVGSEVDGFRIFTVLPEGR</sequence>
<comment type="caution">
    <text evidence="2">The sequence shown here is derived from an EMBL/GenBank/DDBJ whole genome shotgun (WGS) entry which is preliminary data.</text>
</comment>
<proteinExistence type="predicted"/>
<gene>
    <name evidence="2" type="ORF">EPK99_13625</name>
</gene>
<keyword evidence="1" id="KW-1133">Transmembrane helix</keyword>
<evidence type="ECO:0000313" key="3">
    <source>
        <dbReference type="Proteomes" id="UP000287687"/>
    </source>
</evidence>
<keyword evidence="3" id="KW-1185">Reference proteome</keyword>
<keyword evidence="1" id="KW-0812">Transmembrane</keyword>
<keyword evidence="1" id="KW-0472">Membrane</keyword>